<sequence length="98" mass="11029">MPKGLIHSKEDDVCVATTDIKKGEEVLCVYLEDPSSHVIVKSLQDIPLGHKIALRDIKKGEKVLKYGRPIGVAIKDILKGEHVHIHNIKSLRWGKWSQ</sequence>
<reference evidence="3 4" key="1">
    <citation type="journal article" date="2022" name="Microbiol. Resour. Announc.">
        <title>Complete Genome Sequence of the Hyperthermophilic and Acidophilic Archaeon Saccharolobus caldissimus Strain HS-3T.</title>
        <authorList>
            <person name="Sakai H.D."/>
            <person name="Kurosawa N."/>
        </authorList>
    </citation>
    <scope>NUCLEOTIDE SEQUENCE [LARGE SCALE GENOMIC DNA]</scope>
    <source>
        <strain evidence="3 4">JCM32116</strain>
    </source>
</reference>
<dbReference type="Proteomes" id="UP001319921">
    <property type="component" value="Chromosome"/>
</dbReference>
<dbReference type="EMBL" id="AP025226">
    <property type="protein sequence ID" value="BDB99443.1"/>
    <property type="molecule type" value="Genomic_DNA"/>
</dbReference>
<dbReference type="GO" id="GO:0019698">
    <property type="term" value="P:D-galacturonate catabolic process"/>
    <property type="evidence" value="ECO:0007669"/>
    <property type="project" value="TreeGrafter"/>
</dbReference>
<dbReference type="PANTHER" id="PTHR30536">
    <property type="entry name" value="ALTRONATE/GALACTARATE DEHYDRATASE"/>
    <property type="match status" value="1"/>
</dbReference>
<keyword evidence="1" id="KW-0456">Lyase</keyword>
<keyword evidence="4" id="KW-1185">Reference proteome</keyword>
<dbReference type="RefSeq" id="WP_229569758.1">
    <property type="nucleotide sequence ID" value="NZ_AP025226.1"/>
</dbReference>
<dbReference type="PANTHER" id="PTHR30536:SF5">
    <property type="entry name" value="ALTRONATE DEHYDRATASE"/>
    <property type="match status" value="1"/>
</dbReference>
<feature type="domain" description="SAF" evidence="2">
    <location>
        <begin position="11"/>
        <end position="89"/>
    </location>
</feature>
<evidence type="ECO:0000313" key="4">
    <source>
        <dbReference type="Proteomes" id="UP001319921"/>
    </source>
</evidence>
<proteinExistence type="predicted"/>
<evidence type="ECO:0000256" key="1">
    <source>
        <dbReference type="ARBA" id="ARBA00023239"/>
    </source>
</evidence>
<gene>
    <name evidence="3" type="ORF">SACC_24600</name>
</gene>
<evidence type="ECO:0000313" key="3">
    <source>
        <dbReference type="EMBL" id="BDB99443.1"/>
    </source>
</evidence>
<name>A0AAQ4CUG2_9CREN</name>
<dbReference type="AlphaFoldDB" id="A0AAQ4CUG2"/>
<dbReference type="GeneID" id="68867181"/>
<evidence type="ECO:0000259" key="2">
    <source>
        <dbReference type="SMART" id="SM00858"/>
    </source>
</evidence>
<dbReference type="SMART" id="SM00858">
    <property type="entry name" value="SAF"/>
    <property type="match status" value="1"/>
</dbReference>
<dbReference type="Pfam" id="PF08666">
    <property type="entry name" value="SAF"/>
    <property type="match status" value="1"/>
</dbReference>
<dbReference type="CDD" id="cd11613">
    <property type="entry name" value="SAF_AH_GD"/>
    <property type="match status" value="1"/>
</dbReference>
<organism evidence="3 4">
    <name type="scientific">Saccharolobus caldissimus</name>
    <dbReference type="NCBI Taxonomy" id="1702097"/>
    <lineage>
        <taxon>Archaea</taxon>
        <taxon>Thermoproteota</taxon>
        <taxon>Thermoprotei</taxon>
        <taxon>Sulfolobales</taxon>
        <taxon>Sulfolobaceae</taxon>
        <taxon>Saccharolobus</taxon>
    </lineage>
</organism>
<protein>
    <submittedName>
        <fullName evidence="3">Dehydratase</fullName>
    </submittedName>
</protein>
<dbReference type="KEGG" id="scas:SACC_24600"/>
<dbReference type="InterPro" id="IPR044144">
    <property type="entry name" value="SAF_UxaA/GarD"/>
</dbReference>
<dbReference type="GO" id="GO:0016829">
    <property type="term" value="F:lyase activity"/>
    <property type="evidence" value="ECO:0007669"/>
    <property type="project" value="UniProtKB-KW"/>
</dbReference>
<dbReference type="InterPro" id="IPR013974">
    <property type="entry name" value="SAF"/>
</dbReference>
<dbReference type="Gene3D" id="2.30.130.110">
    <property type="match status" value="1"/>
</dbReference>
<dbReference type="InterPro" id="IPR052172">
    <property type="entry name" value="UxaA_altronate/galactarate_dh"/>
</dbReference>
<accession>A0AAQ4CUG2</accession>